<organism evidence="2 3">
    <name type="scientific">Streptomyces glaucescens</name>
    <dbReference type="NCBI Taxonomy" id="1907"/>
    <lineage>
        <taxon>Bacteria</taxon>
        <taxon>Bacillati</taxon>
        <taxon>Actinomycetota</taxon>
        <taxon>Actinomycetes</taxon>
        <taxon>Kitasatosporales</taxon>
        <taxon>Streptomycetaceae</taxon>
        <taxon>Streptomyces</taxon>
    </lineage>
</organism>
<keyword evidence="3" id="KW-1185">Reference proteome</keyword>
<protein>
    <submittedName>
        <fullName evidence="2">Uncharacterized protein</fullName>
    </submittedName>
</protein>
<proteinExistence type="predicted"/>
<dbReference type="RefSeq" id="WP_412556252.1">
    <property type="nucleotide sequence ID" value="NZ_CP009438.1"/>
</dbReference>
<evidence type="ECO:0000313" key="2">
    <source>
        <dbReference type="EMBL" id="AIS01903.1"/>
    </source>
</evidence>
<feature type="compositionally biased region" description="Basic and acidic residues" evidence="1">
    <location>
        <begin position="13"/>
        <end position="50"/>
    </location>
</feature>
<feature type="compositionally biased region" description="Low complexity" evidence="1">
    <location>
        <begin position="102"/>
        <end position="115"/>
    </location>
</feature>
<dbReference type="STRING" id="1907.SGLAU_29845"/>
<dbReference type="EMBL" id="CP009438">
    <property type="protein sequence ID" value="AIS01903.1"/>
    <property type="molecule type" value="Genomic_DNA"/>
</dbReference>
<feature type="compositionally biased region" description="Pro residues" evidence="1">
    <location>
        <begin position="1"/>
        <end position="11"/>
    </location>
</feature>
<dbReference type="KEGG" id="sgu:SGLAU_29845"/>
<evidence type="ECO:0000313" key="3">
    <source>
        <dbReference type="Proteomes" id="UP000029482"/>
    </source>
</evidence>
<name>A0A089XD82_STRGA</name>
<evidence type="ECO:0000256" key="1">
    <source>
        <dbReference type="SAM" id="MobiDB-lite"/>
    </source>
</evidence>
<reference evidence="3" key="1">
    <citation type="journal article" date="2015" name="J. Biotechnol.">
        <title>Complete genome sequence of the actinobacterium Streptomyces glaucescens GLA.O (DSM 40922) consisting of a linear chromosome and one linear plasmid.</title>
        <authorList>
            <person name="Ortseifen V."/>
            <person name="Winkler A."/>
            <person name="Albersmeier A."/>
            <person name="Wendler S."/>
            <person name="Puhler A."/>
            <person name="Kalinowski J."/>
            <person name="Ruckert C."/>
        </authorList>
    </citation>
    <scope>NUCLEOTIDE SEQUENCE [LARGE SCALE GENOMIC DNA]</scope>
    <source>
        <strain evidence="3">DSM 40922 / GLA O</strain>
    </source>
</reference>
<dbReference type="AlphaFoldDB" id="A0A089XD82"/>
<sequence>MTAAAPRPPAGSEPKDWKEHDVDEHREEEPGRGADPVPRDLPDQQTREGEDPWDVPTGPAGPGAADDAGGEEDGGSADVPDTDVPDTDEAGTGRRDAPPPEGADAPDAAPEESTG</sequence>
<dbReference type="HOGENOM" id="CLU_170422_0_0_11"/>
<dbReference type="Proteomes" id="UP000029482">
    <property type="component" value="Chromosome"/>
</dbReference>
<feature type="compositionally biased region" description="Acidic residues" evidence="1">
    <location>
        <begin position="68"/>
        <end position="89"/>
    </location>
</feature>
<accession>A0A089XD82</accession>
<gene>
    <name evidence="2" type="ORF">SGLAU_29845</name>
</gene>
<feature type="region of interest" description="Disordered" evidence="1">
    <location>
        <begin position="1"/>
        <end position="115"/>
    </location>
</feature>